<sequence>MVERIGDILFVHGGIGPQVAAYPLSLPVVNQLACQSLDTLAKGAVGSAQWAVGSSNPSSPSWYRGMAQEELRIAQVNQMIKQYGVKQIIIGHTPVEEITVLSNQHVIAIDLAHQQHIEQGFMKALLIEDGQFYRYATDGTKQRFL</sequence>
<dbReference type="PANTHER" id="PTHR46546">
    <property type="entry name" value="SHEWANELLA-LIKE PROTEIN PHOSPHATASE 1"/>
    <property type="match status" value="1"/>
</dbReference>
<dbReference type="SUPFAM" id="SSF56300">
    <property type="entry name" value="Metallo-dependent phosphatases"/>
    <property type="match status" value="1"/>
</dbReference>
<organism evidence="1 2">
    <name type="scientific">Spirosoma agri</name>
    <dbReference type="NCBI Taxonomy" id="1987381"/>
    <lineage>
        <taxon>Bacteria</taxon>
        <taxon>Pseudomonadati</taxon>
        <taxon>Bacteroidota</taxon>
        <taxon>Cytophagia</taxon>
        <taxon>Cytophagales</taxon>
        <taxon>Cytophagaceae</taxon>
        <taxon>Spirosoma</taxon>
    </lineage>
</organism>
<dbReference type="EMBL" id="JAAGNZ010000001">
    <property type="protein sequence ID" value="NEU67119.1"/>
    <property type="molecule type" value="Genomic_DNA"/>
</dbReference>
<dbReference type="AlphaFoldDB" id="A0A6M0IFR6"/>
<comment type="caution">
    <text evidence="1">The sequence shown here is derived from an EMBL/GenBank/DDBJ whole genome shotgun (WGS) entry which is preliminary data.</text>
</comment>
<dbReference type="Gene3D" id="3.60.21.10">
    <property type="match status" value="1"/>
</dbReference>
<dbReference type="InterPro" id="IPR029052">
    <property type="entry name" value="Metallo-depent_PP-like"/>
</dbReference>
<dbReference type="RefSeq" id="WP_164036714.1">
    <property type="nucleotide sequence ID" value="NZ_JAAGNZ010000001.1"/>
</dbReference>
<evidence type="ECO:0008006" key="3">
    <source>
        <dbReference type="Google" id="ProtNLM"/>
    </source>
</evidence>
<reference evidence="1 2" key="1">
    <citation type="submission" date="2020-02" db="EMBL/GenBank/DDBJ databases">
        <title>Draft genome sequence of two Spirosoma agri KCTC 52727 and Spirosoma terrae KCTC 52035.</title>
        <authorList>
            <person name="Rojas J."/>
            <person name="Ambika Manirajan B."/>
            <person name="Ratering S."/>
            <person name="Suarez C."/>
            <person name="Schnell S."/>
        </authorList>
    </citation>
    <scope>NUCLEOTIDE SEQUENCE [LARGE SCALE GENOMIC DNA]</scope>
    <source>
        <strain evidence="1 2">KCTC 52727</strain>
    </source>
</reference>
<accession>A0A6M0IFR6</accession>
<evidence type="ECO:0000313" key="2">
    <source>
        <dbReference type="Proteomes" id="UP000477386"/>
    </source>
</evidence>
<gene>
    <name evidence="1" type="ORF">GK091_09535</name>
</gene>
<evidence type="ECO:0000313" key="1">
    <source>
        <dbReference type="EMBL" id="NEU67119.1"/>
    </source>
</evidence>
<name>A0A6M0IFR6_9BACT</name>
<dbReference type="Proteomes" id="UP000477386">
    <property type="component" value="Unassembled WGS sequence"/>
</dbReference>
<keyword evidence="2" id="KW-1185">Reference proteome</keyword>
<dbReference type="PANTHER" id="PTHR46546:SF4">
    <property type="entry name" value="SHEWANELLA-LIKE PROTEIN PHOSPHATASE 1"/>
    <property type="match status" value="1"/>
</dbReference>
<protein>
    <recommendedName>
        <fullName evidence="3">Serine/threonine protein phosphatase</fullName>
    </recommendedName>
</protein>
<proteinExistence type="predicted"/>